<evidence type="ECO:0000313" key="4">
    <source>
        <dbReference type="Proteomes" id="UP001218788"/>
    </source>
</evidence>
<dbReference type="EMBL" id="JAQQXP010000001">
    <property type="protein sequence ID" value="MDC8829551.1"/>
    <property type="molecule type" value="Genomic_DNA"/>
</dbReference>
<evidence type="ECO:0000259" key="2">
    <source>
        <dbReference type="Pfam" id="PF13439"/>
    </source>
</evidence>
<feature type="domain" description="Glycosyltransferase subfamily 4-like N-terminal" evidence="2">
    <location>
        <begin position="52"/>
        <end position="172"/>
    </location>
</feature>
<dbReference type="Proteomes" id="UP001218788">
    <property type="component" value="Unassembled WGS sequence"/>
</dbReference>
<dbReference type="SUPFAM" id="SSF53756">
    <property type="entry name" value="UDP-Glycosyltransferase/glycogen phosphorylase"/>
    <property type="match status" value="1"/>
</dbReference>
<proteinExistence type="predicted"/>
<evidence type="ECO:0000259" key="1">
    <source>
        <dbReference type="Pfam" id="PF00534"/>
    </source>
</evidence>
<comment type="caution">
    <text evidence="3">The sequence shown here is derived from an EMBL/GenBank/DDBJ whole genome shotgun (WGS) entry which is preliminary data.</text>
</comment>
<feature type="domain" description="Glycosyl transferase family 1" evidence="1">
    <location>
        <begin position="179"/>
        <end position="305"/>
    </location>
</feature>
<dbReference type="Pfam" id="PF13439">
    <property type="entry name" value="Glyco_transf_4"/>
    <property type="match status" value="1"/>
</dbReference>
<dbReference type="Pfam" id="PF00534">
    <property type="entry name" value="Glycos_transf_1"/>
    <property type="match status" value="1"/>
</dbReference>
<sequence>MVDKKPNQERLGKKTNVALVANLYPTTEKPYFGTFIKHIEECLKSEEIELHRHVLPEYGKGLLGYLKFYFNTYISLLKFNGIVYVHYVSHSVLPALLALITNRKIKLVLNYHGSDAFPELGEKKYKTIIKKSICKIANHNAKLIIAPSNWFKQKLTETYGLEKNKIKVSYSGGVQEKIFKSKFKDNENTIKCVFAGRMIKEKGALVAAECIIEAKKKGFELEATFIGSGPVRKQLQLSLQDVDGIKFCDQLSQHELSKIFQESDIFLFPSSRKGESLGLVVAEAAICGCLPYVVKNGAVEEMIIESLQYQCIVPLENYIANFPSFLKNYVDNKEKFLTNMSFYEKFKSKHISIDLKNIMVGVDNEKS</sequence>
<dbReference type="CDD" id="cd03801">
    <property type="entry name" value="GT4_PimA-like"/>
    <property type="match status" value="1"/>
</dbReference>
<dbReference type="InterPro" id="IPR001296">
    <property type="entry name" value="Glyco_trans_1"/>
</dbReference>
<dbReference type="InterPro" id="IPR050194">
    <property type="entry name" value="Glycosyltransferase_grp1"/>
</dbReference>
<dbReference type="PANTHER" id="PTHR45947:SF3">
    <property type="entry name" value="SULFOQUINOVOSYL TRANSFERASE SQD2"/>
    <property type="match status" value="1"/>
</dbReference>
<dbReference type="Gene3D" id="3.40.50.2000">
    <property type="entry name" value="Glycogen Phosphorylase B"/>
    <property type="match status" value="2"/>
</dbReference>
<protein>
    <submittedName>
        <fullName evidence="3">Glycosyltransferase family 4 protein</fullName>
    </submittedName>
</protein>
<evidence type="ECO:0000313" key="3">
    <source>
        <dbReference type="EMBL" id="MDC8829551.1"/>
    </source>
</evidence>
<dbReference type="InterPro" id="IPR028098">
    <property type="entry name" value="Glyco_trans_4-like_N"/>
</dbReference>
<dbReference type="RefSeq" id="WP_273637981.1">
    <property type="nucleotide sequence ID" value="NZ_JAQQXP010000001.1"/>
</dbReference>
<keyword evidence="4" id="KW-1185">Reference proteome</keyword>
<dbReference type="PANTHER" id="PTHR45947">
    <property type="entry name" value="SULFOQUINOVOSYL TRANSFERASE SQD2"/>
    <property type="match status" value="1"/>
</dbReference>
<accession>A0ABT5KZC0</accession>
<name>A0ABT5KZC0_9ALTE</name>
<gene>
    <name evidence="3" type="ORF">OIK42_02135</name>
</gene>
<reference evidence="3 4" key="1">
    <citation type="submission" date="2022-10" db="EMBL/GenBank/DDBJ databases">
        <title>Alteromonas sp. chi3 Genome sequencing.</title>
        <authorList>
            <person name="Park S."/>
        </authorList>
    </citation>
    <scope>NUCLEOTIDE SEQUENCE [LARGE SCALE GENOMIC DNA]</scope>
    <source>
        <strain evidence="4">chi3</strain>
    </source>
</reference>
<organism evidence="3 4">
    <name type="scientific">Alteromonas gilva</name>
    <dbReference type="NCBI Taxonomy" id="2987522"/>
    <lineage>
        <taxon>Bacteria</taxon>
        <taxon>Pseudomonadati</taxon>
        <taxon>Pseudomonadota</taxon>
        <taxon>Gammaproteobacteria</taxon>
        <taxon>Alteromonadales</taxon>
        <taxon>Alteromonadaceae</taxon>
        <taxon>Alteromonas/Salinimonas group</taxon>
        <taxon>Alteromonas</taxon>
    </lineage>
</organism>